<protein>
    <recommendedName>
        <fullName evidence="1">Ig-like domain-containing protein</fullName>
    </recommendedName>
</protein>
<dbReference type="Proteomes" id="UP000005408">
    <property type="component" value="Unassembled WGS sequence"/>
</dbReference>
<dbReference type="InterPro" id="IPR036179">
    <property type="entry name" value="Ig-like_dom_sf"/>
</dbReference>
<dbReference type="Pfam" id="PF13927">
    <property type="entry name" value="Ig_3"/>
    <property type="match status" value="1"/>
</dbReference>
<sequence length="335" mass="38170">MRCQPFISCKLPANRPNISNATCTTKDRSVRLNCDVYLYDKSPPLQDVYWTKNEQRLDIQGSGGKYSGVSPDDPSLTINNVNEHDAGNYQLTAINSVGPTKSDDIVLGVPDVVLERTNKNEDGSHCFMITIKSNPAPFFVKWSMKDKESETLQQINVNADEYKGTSTSFPHPMLVVKNPETLENYCFQIEAKNVIGFTEKVIPDETNPVIRISDDNTVENLNRIYERGSRNIMFGKVFDELAEEFPEAKIGRLKDLIQNSCEVEDVTSLKQANSARDCFRILKSENIFTPEDVIFVQYLLKMTECEELETKCVEYAKRQNARYYYEKPPGNIIVR</sequence>
<dbReference type="AlphaFoldDB" id="A0A8W8HS17"/>
<name>A0A8W8HS17_MAGGI</name>
<dbReference type="SMART" id="SM00409">
    <property type="entry name" value="IG"/>
    <property type="match status" value="1"/>
</dbReference>
<evidence type="ECO:0000313" key="2">
    <source>
        <dbReference type="EnsemblMetazoa" id="G10745.1:cds"/>
    </source>
</evidence>
<dbReference type="PROSITE" id="PS50835">
    <property type="entry name" value="IG_LIKE"/>
    <property type="match status" value="1"/>
</dbReference>
<feature type="domain" description="Ig-like" evidence="1">
    <location>
        <begin position="16"/>
        <end position="106"/>
    </location>
</feature>
<organism evidence="2 3">
    <name type="scientific">Magallana gigas</name>
    <name type="common">Pacific oyster</name>
    <name type="synonym">Crassostrea gigas</name>
    <dbReference type="NCBI Taxonomy" id="29159"/>
    <lineage>
        <taxon>Eukaryota</taxon>
        <taxon>Metazoa</taxon>
        <taxon>Spiralia</taxon>
        <taxon>Lophotrochozoa</taxon>
        <taxon>Mollusca</taxon>
        <taxon>Bivalvia</taxon>
        <taxon>Autobranchia</taxon>
        <taxon>Pteriomorphia</taxon>
        <taxon>Ostreida</taxon>
        <taxon>Ostreoidea</taxon>
        <taxon>Ostreidae</taxon>
        <taxon>Magallana</taxon>
    </lineage>
</organism>
<dbReference type="Gene3D" id="2.60.40.10">
    <property type="entry name" value="Immunoglobulins"/>
    <property type="match status" value="1"/>
</dbReference>
<reference evidence="2" key="1">
    <citation type="submission" date="2022-08" db="UniProtKB">
        <authorList>
            <consortium name="EnsemblMetazoa"/>
        </authorList>
    </citation>
    <scope>IDENTIFICATION</scope>
    <source>
        <strain evidence="2">05x7-T-G4-1.051#20</strain>
    </source>
</reference>
<dbReference type="InterPro" id="IPR003599">
    <property type="entry name" value="Ig_sub"/>
</dbReference>
<keyword evidence="3" id="KW-1185">Reference proteome</keyword>
<dbReference type="InterPro" id="IPR011029">
    <property type="entry name" value="DEATH-like_dom_sf"/>
</dbReference>
<dbReference type="SUPFAM" id="SSF48726">
    <property type="entry name" value="Immunoglobulin"/>
    <property type="match status" value="1"/>
</dbReference>
<dbReference type="InterPro" id="IPR003598">
    <property type="entry name" value="Ig_sub2"/>
</dbReference>
<dbReference type="InterPro" id="IPR013783">
    <property type="entry name" value="Ig-like_fold"/>
</dbReference>
<dbReference type="EnsemblMetazoa" id="G10745.1">
    <property type="protein sequence ID" value="G10745.1:cds"/>
    <property type="gene ID" value="G10745"/>
</dbReference>
<dbReference type="InterPro" id="IPR007110">
    <property type="entry name" value="Ig-like_dom"/>
</dbReference>
<dbReference type="Gene3D" id="1.10.533.10">
    <property type="entry name" value="Death Domain, Fas"/>
    <property type="match status" value="1"/>
</dbReference>
<evidence type="ECO:0000259" key="1">
    <source>
        <dbReference type="PROSITE" id="PS50835"/>
    </source>
</evidence>
<evidence type="ECO:0000313" key="3">
    <source>
        <dbReference type="Proteomes" id="UP000005408"/>
    </source>
</evidence>
<dbReference type="CDD" id="cd00096">
    <property type="entry name" value="Ig"/>
    <property type="match status" value="1"/>
</dbReference>
<proteinExistence type="predicted"/>
<dbReference type="SMART" id="SM00408">
    <property type="entry name" value="IGc2"/>
    <property type="match status" value="1"/>
</dbReference>
<accession>A0A8W8HS17</accession>